<dbReference type="AlphaFoldDB" id="A0A7T8JUZ3"/>
<dbReference type="Gene3D" id="3.30.420.10">
    <property type="entry name" value="Ribonuclease H-like superfamily/Ribonuclease H"/>
    <property type="match status" value="1"/>
</dbReference>
<evidence type="ECO:0000313" key="1">
    <source>
        <dbReference type="EMBL" id="QQP36177.1"/>
    </source>
</evidence>
<feature type="non-terminal residue" evidence="1">
    <location>
        <position position="1"/>
    </location>
</feature>
<sequence>VFQAEILAIKEALSWIKDNREKWCYGGFCIWSDSKAAIGALRSVETRSSL</sequence>
<name>A0A7T8JUZ3_CALRO</name>
<accession>A0A7T8JUZ3</accession>
<gene>
    <name evidence="2" type="ORF">FKW44_002307</name>
    <name evidence="1" type="ORF">FKW44_021191</name>
</gene>
<dbReference type="EMBL" id="CP045891">
    <property type="protein sequence ID" value="QQP57355.1"/>
    <property type="molecule type" value="Genomic_DNA"/>
</dbReference>
<dbReference type="InterPro" id="IPR036397">
    <property type="entry name" value="RNaseH_sf"/>
</dbReference>
<keyword evidence="3" id="KW-1185">Reference proteome</keyword>
<dbReference type="OrthoDB" id="8063979at2759"/>
<organism evidence="1 3">
    <name type="scientific">Caligus rogercresseyi</name>
    <name type="common">Sea louse</name>
    <dbReference type="NCBI Taxonomy" id="217165"/>
    <lineage>
        <taxon>Eukaryota</taxon>
        <taxon>Metazoa</taxon>
        <taxon>Ecdysozoa</taxon>
        <taxon>Arthropoda</taxon>
        <taxon>Crustacea</taxon>
        <taxon>Multicrustacea</taxon>
        <taxon>Hexanauplia</taxon>
        <taxon>Copepoda</taxon>
        <taxon>Siphonostomatoida</taxon>
        <taxon>Caligidae</taxon>
        <taxon>Caligus</taxon>
    </lineage>
</organism>
<proteinExistence type="predicted"/>
<dbReference type="Proteomes" id="UP000595437">
    <property type="component" value="Chromosome 2"/>
</dbReference>
<reference evidence="3" key="1">
    <citation type="submission" date="2021-01" db="EMBL/GenBank/DDBJ databases">
        <title>Caligus Genome Assembly.</title>
        <authorList>
            <person name="Gallardo-Escarate C."/>
        </authorList>
    </citation>
    <scope>NUCLEOTIDE SEQUENCE [LARGE SCALE GENOMIC DNA]</scope>
</reference>
<dbReference type="InterPro" id="IPR012337">
    <property type="entry name" value="RNaseH-like_sf"/>
</dbReference>
<evidence type="ECO:0008006" key="4">
    <source>
        <dbReference type="Google" id="ProtNLM"/>
    </source>
</evidence>
<feature type="non-terminal residue" evidence="1">
    <location>
        <position position="50"/>
    </location>
</feature>
<protein>
    <recommendedName>
        <fullName evidence="4">RNase H type-1 domain-containing protein</fullName>
    </recommendedName>
</protein>
<dbReference type="Proteomes" id="UP000595437">
    <property type="component" value="Chromosome 15"/>
</dbReference>
<reference evidence="1" key="2">
    <citation type="journal article" name="Sci. Data">
        <title>Chromosome-scale genome assembly of the sea louse Caligus rogercresseyi by SMRT sequencing and Hi-C analysis.</title>
        <authorList>
            <person name="Gallardo-Escarate C."/>
            <person name="Valenzuela-Munoz V."/>
            <person name="Nunez-Acuna G."/>
            <person name="Valenzuela-Miranda D."/>
            <person name="Goncalves A.T."/>
            <person name="Escobar-Sepulveda H."/>
            <person name="Liachko I."/>
            <person name="Nelson B."/>
            <person name="Roberts S."/>
            <person name="Warren W."/>
        </authorList>
    </citation>
    <scope>NUCLEOTIDE SEQUENCE</scope>
    <source>
        <tissue evidence="1">Whole tissue</tissue>
    </source>
</reference>
<dbReference type="EMBL" id="CP045904">
    <property type="protein sequence ID" value="QQP36177.1"/>
    <property type="molecule type" value="Genomic_DNA"/>
</dbReference>
<dbReference type="GO" id="GO:0003676">
    <property type="term" value="F:nucleic acid binding"/>
    <property type="evidence" value="ECO:0007669"/>
    <property type="project" value="InterPro"/>
</dbReference>
<evidence type="ECO:0000313" key="2">
    <source>
        <dbReference type="EMBL" id="QQP57355.1"/>
    </source>
</evidence>
<dbReference type="SUPFAM" id="SSF53098">
    <property type="entry name" value="Ribonuclease H-like"/>
    <property type="match status" value="1"/>
</dbReference>
<evidence type="ECO:0000313" key="3">
    <source>
        <dbReference type="Proteomes" id="UP000595437"/>
    </source>
</evidence>